<dbReference type="AlphaFoldDB" id="A0A0D8JFQ0"/>
<name>A0A0D8JFQ0_9BACT</name>
<evidence type="ECO:0000259" key="1">
    <source>
        <dbReference type="Pfam" id="PF13380"/>
    </source>
</evidence>
<dbReference type="OrthoDB" id="708726at2"/>
<accession>A0A0D8JFQ0</accession>
<dbReference type="Pfam" id="PF13380">
    <property type="entry name" value="CoA_binding_2"/>
    <property type="match status" value="1"/>
</dbReference>
<proteinExistence type="predicted"/>
<dbReference type="PATRIC" id="fig|1544798.3.peg.870"/>
<comment type="caution">
    <text evidence="2">The sequence shown here is derived from an EMBL/GenBank/DDBJ whole genome shotgun (WGS) entry which is preliminary data.</text>
</comment>
<evidence type="ECO:0000313" key="2">
    <source>
        <dbReference type="EMBL" id="KJF44678.1"/>
    </source>
</evidence>
<dbReference type="InterPro" id="IPR036291">
    <property type="entry name" value="NAD(P)-bd_dom_sf"/>
</dbReference>
<gene>
    <name evidence="2" type="ORF">LH29_04275</name>
</gene>
<feature type="domain" description="CoA-binding" evidence="1">
    <location>
        <begin position="3"/>
        <end position="114"/>
    </location>
</feature>
<dbReference type="SUPFAM" id="SSF51735">
    <property type="entry name" value="NAD(P)-binding Rossmann-fold domains"/>
    <property type="match status" value="1"/>
</dbReference>
<evidence type="ECO:0000313" key="3">
    <source>
        <dbReference type="Proteomes" id="UP000032544"/>
    </source>
</evidence>
<organism evidence="2 3">
    <name type="scientific">Draconibacterium sediminis</name>
    <dbReference type="NCBI Taxonomy" id="1544798"/>
    <lineage>
        <taxon>Bacteria</taxon>
        <taxon>Pseudomonadati</taxon>
        <taxon>Bacteroidota</taxon>
        <taxon>Bacteroidia</taxon>
        <taxon>Marinilabiliales</taxon>
        <taxon>Prolixibacteraceae</taxon>
        <taxon>Draconibacterium</taxon>
    </lineage>
</organism>
<dbReference type="Proteomes" id="UP000032544">
    <property type="component" value="Unassembled WGS sequence"/>
</dbReference>
<keyword evidence="3" id="KW-1185">Reference proteome</keyword>
<dbReference type="STRING" id="1544798.LH29_04275"/>
<dbReference type="InterPro" id="IPR003781">
    <property type="entry name" value="CoA-bd"/>
</dbReference>
<dbReference type="Gene3D" id="3.40.50.720">
    <property type="entry name" value="NAD(P)-binding Rossmann-like Domain"/>
    <property type="match status" value="1"/>
</dbReference>
<reference evidence="2 3" key="1">
    <citation type="submission" date="2014-09" db="EMBL/GenBank/DDBJ databases">
        <title>Draft Genome Sequence of Draconibacterium sp. JN14CK-3.</title>
        <authorList>
            <person name="Dong C."/>
            <person name="Lai Q."/>
            <person name="Shao Z."/>
        </authorList>
    </citation>
    <scope>NUCLEOTIDE SEQUENCE [LARGE SCALE GENOMIC DNA]</scope>
    <source>
        <strain evidence="2 3">JN14CK-3</strain>
    </source>
</reference>
<protein>
    <submittedName>
        <fullName evidence="2">CoA-binding protein</fullName>
    </submittedName>
</protein>
<dbReference type="RefSeq" id="WP_045026213.1">
    <property type="nucleotide sequence ID" value="NZ_JRHC01000001.1"/>
</dbReference>
<dbReference type="EMBL" id="JRHC01000001">
    <property type="protein sequence ID" value="KJF44678.1"/>
    <property type="molecule type" value="Genomic_DNA"/>
</dbReference>
<sequence length="120" mass="13403">MSKRTLVIGASENPARYSNKAIHALRRNQHEVVALAKRKGLVNDVAIETAFPEKEDIHTVTLYVGPQHQPEYYTNIIDLNPQRVIFNPGTENQEFAEKLEANGIEAEEACTLVLLSIGAY</sequence>